<dbReference type="RefSeq" id="WP_216925985.1">
    <property type="nucleotide sequence ID" value="NZ_JAHOPC010000010.1"/>
</dbReference>
<comment type="caution">
    <text evidence="1">The sequence shown here is derived from an EMBL/GenBank/DDBJ whole genome shotgun (WGS) entry which is preliminary data.</text>
</comment>
<evidence type="ECO:0000313" key="2">
    <source>
        <dbReference type="Proteomes" id="UP000824166"/>
    </source>
</evidence>
<dbReference type="EMBL" id="JAHOPC010000010">
    <property type="protein sequence ID" value="MBU8867867.1"/>
    <property type="molecule type" value="Genomic_DNA"/>
</dbReference>
<sequence length="176" mass="19249">MQWQIGGGRHEGKACAVVPDGRLSYDLGGLGVLVQGISGQYPRDTEKRDHEVVSDDDVIGWRASCRCGWAGKFWTRASTKSEENLDNYTAFAPFLGFATPPLSAEDAMKVEWLRHAETSTAVEELLAAQKALLASKSRLDNAVAKCRAIGLPWSTVASSLGITRQSAHAKWKRMDQ</sequence>
<dbReference type="Proteomes" id="UP000824166">
    <property type="component" value="Unassembled WGS sequence"/>
</dbReference>
<keyword evidence="2" id="KW-1185">Reference proteome</keyword>
<evidence type="ECO:0000313" key="1">
    <source>
        <dbReference type="EMBL" id="MBU8867867.1"/>
    </source>
</evidence>
<organism evidence="1 2">
    <name type="scientific">Paenarthrobacter aromaticivorans</name>
    <dbReference type="NCBI Taxonomy" id="2849150"/>
    <lineage>
        <taxon>Bacteria</taxon>
        <taxon>Bacillati</taxon>
        <taxon>Actinomycetota</taxon>
        <taxon>Actinomycetes</taxon>
        <taxon>Micrococcales</taxon>
        <taxon>Micrococcaceae</taxon>
        <taxon>Paenarthrobacter</taxon>
    </lineage>
</organism>
<gene>
    <name evidence="1" type="ORF">KSW38_16390</name>
</gene>
<reference evidence="1 2" key="1">
    <citation type="submission" date="2021-06" db="EMBL/GenBank/DDBJ databases">
        <authorList>
            <person name="Jeong J.W."/>
        </authorList>
    </citation>
    <scope>NUCLEOTIDE SEQUENCE [LARGE SCALE GENOMIC DNA]</scope>
    <source>
        <strain evidence="1 2">MMS21-TAE1-1</strain>
    </source>
</reference>
<proteinExistence type="predicted"/>
<name>A0ABS6I827_9MICC</name>
<protein>
    <submittedName>
        <fullName evidence="1">Uncharacterized protein</fullName>
    </submittedName>
</protein>
<accession>A0ABS6I827</accession>